<protein>
    <submittedName>
        <fullName evidence="5">Leucine-responsive regulatory protein, putative</fullName>
    </submittedName>
</protein>
<dbReference type="EMBL" id="BAEN01000058">
    <property type="protein sequence ID" value="GAC15496.1"/>
    <property type="molecule type" value="Genomic_DNA"/>
</dbReference>
<accession>K6XUZ9</accession>
<keyword evidence="2" id="KW-0238">DNA-binding</keyword>
<dbReference type="SMART" id="SM00344">
    <property type="entry name" value="HTH_ASNC"/>
    <property type="match status" value="1"/>
</dbReference>
<dbReference type="OrthoDB" id="9813313at2"/>
<feature type="domain" description="HTH asnC-type" evidence="4">
    <location>
        <begin position="1"/>
        <end position="62"/>
    </location>
</feature>
<dbReference type="InterPro" id="IPR019887">
    <property type="entry name" value="Tscrpt_reg_AsnC/Lrp_C"/>
</dbReference>
<dbReference type="InterPro" id="IPR011008">
    <property type="entry name" value="Dimeric_a/b-barrel"/>
</dbReference>
<dbReference type="InterPro" id="IPR036390">
    <property type="entry name" value="WH_DNA-bd_sf"/>
</dbReference>
<evidence type="ECO:0000313" key="5">
    <source>
        <dbReference type="EMBL" id="GAC15496.1"/>
    </source>
</evidence>
<comment type="caution">
    <text evidence="5">The sequence shown here is derived from an EMBL/GenBank/DDBJ whole genome shotgun (WGS) entry which is preliminary data.</text>
</comment>
<dbReference type="RefSeq" id="WP_008845301.1">
    <property type="nucleotide sequence ID" value="NZ_BAEN01000058.1"/>
</dbReference>
<evidence type="ECO:0000259" key="4">
    <source>
        <dbReference type="PROSITE" id="PS50956"/>
    </source>
</evidence>
<evidence type="ECO:0000313" key="6">
    <source>
        <dbReference type="Proteomes" id="UP000006334"/>
    </source>
</evidence>
<proteinExistence type="predicted"/>
<keyword evidence="3" id="KW-0804">Transcription</keyword>
<evidence type="ECO:0000256" key="2">
    <source>
        <dbReference type="ARBA" id="ARBA00023125"/>
    </source>
</evidence>
<dbReference type="Gene3D" id="3.30.70.920">
    <property type="match status" value="1"/>
</dbReference>
<evidence type="ECO:0000256" key="1">
    <source>
        <dbReference type="ARBA" id="ARBA00023015"/>
    </source>
</evidence>
<sequence length="149" mass="16868">MNDKDKQIISRLEQDGRLSFATLGESIGLSKTPCWNRVKTLQKNHVITGFSADISPQALGLNIRALVHVVINIEQHQKFEQSIINHVSVRSCHAVTGEFDYVLEVLAKDINHFDELLRVDLSRLPGVLRFNTSITTRMIKQNGPYSKML</sequence>
<organism evidence="5 6">
    <name type="scientific">Aliiglaciecola lipolytica E3</name>
    <dbReference type="NCBI Taxonomy" id="1127673"/>
    <lineage>
        <taxon>Bacteria</taxon>
        <taxon>Pseudomonadati</taxon>
        <taxon>Pseudomonadota</taxon>
        <taxon>Gammaproteobacteria</taxon>
        <taxon>Alteromonadales</taxon>
        <taxon>Alteromonadaceae</taxon>
        <taxon>Aliiglaciecola</taxon>
    </lineage>
</organism>
<dbReference type="AlphaFoldDB" id="K6XUZ9"/>
<dbReference type="InterPro" id="IPR036388">
    <property type="entry name" value="WH-like_DNA-bd_sf"/>
</dbReference>
<dbReference type="InterPro" id="IPR019888">
    <property type="entry name" value="Tscrpt_reg_AsnC-like"/>
</dbReference>
<dbReference type="InterPro" id="IPR000485">
    <property type="entry name" value="AsnC-type_HTH_dom"/>
</dbReference>
<dbReference type="SUPFAM" id="SSF54909">
    <property type="entry name" value="Dimeric alpha+beta barrel"/>
    <property type="match status" value="1"/>
</dbReference>
<dbReference type="SUPFAM" id="SSF46785">
    <property type="entry name" value="Winged helix' DNA-binding domain"/>
    <property type="match status" value="1"/>
</dbReference>
<gene>
    <name evidence="5" type="ORF">GLIP_2875</name>
</gene>
<dbReference type="GO" id="GO:0005829">
    <property type="term" value="C:cytosol"/>
    <property type="evidence" value="ECO:0007669"/>
    <property type="project" value="TreeGrafter"/>
</dbReference>
<dbReference type="Pfam" id="PF01037">
    <property type="entry name" value="AsnC_trans_reg"/>
    <property type="match status" value="1"/>
</dbReference>
<dbReference type="eggNOG" id="COG1522">
    <property type="taxonomic scope" value="Bacteria"/>
</dbReference>
<dbReference type="GO" id="GO:0043565">
    <property type="term" value="F:sequence-specific DNA binding"/>
    <property type="evidence" value="ECO:0007669"/>
    <property type="project" value="InterPro"/>
</dbReference>
<keyword evidence="6" id="KW-1185">Reference proteome</keyword>
<dbReference type="Gene3D" id="1.10.10.10">
    <property type="entry name" value="Winged helix-like DNA-binding domain superfamily/Winged helix DNA-binding domain"/>
    <property type="match status" value="1"/>
</dbReference>
<dbReference type="PRINTS" id="PR00033">
    <property type="entry name" value="HTHASNC"/>
</dbReference>
<keyword evidence="1" id="KW-0805">Transcription regulation</keyword>
<dbReference type="PANTHER" id="PTHR30154:SF34">
    <property type="entry name" value="TRANSCRIPTIONAL REGULATOR AZLB"/>
    <property type="match status" value="1"/>
</dbReference>
<name>K6XUZ9_9ALTE</name>
<dbReference type="Proteomes" id="UP000006334">
    <property type="component" value="Unassembled WGS sequence"/>
</dbReference>
<dbReference type="PANTHER" id="PTHR30154">
    <property type="entry name" value="LEUCINE-RESPONSIVE REGULATORY PROTEIN"/>
    <property type="match status" value="1"/>
</dbReference>
<reference evidence="5 6" key="1">
    <citation type="journal article" date="2017" name="Antonie Van Leeuwenhoek">
        <title>Rhizobium rhizosphaerae sp. nov., a novel species isolated from rice rhizosphere.</title>
        <authorList>
            <person name="Zhao J.J."/>
            <person name="Zhang J."/>
            <person name="Zhang R.J."/>
            <person name="Zhang C.W."/>
            <person name="Yin H.Q."/>
            <person name="Zhang X.X."/>
        </authorList>
    </citation>
    <scope>NUCLEOTIDE SEQUENCE [LARGE SCALE GENOMIC DNA]</scope>
    <source>
        <strain evidence="5 6">E3</strain>
    </source>
</reference>
<dbReference type="Pfam" id="PF13404">
    <property type="entry name" value="HTH_AsnC-type"/>
    <property type="match status" value="1"/>
</dbReference>
<dbReference type="STRING" id="1127673.GLIP_2875"/>
<evidence type="ECO:0000256" key="3">
    <source>
        <dbReference type="ARBA" id="ARBA00023163"/>
    </source>
</evidence>
<dbReference type="PROSITE" id="PS50956">
    <property type="entry name" value="HTH_ASNC_2"/>
    <property type="match status" value="1"/>
</dbReference>
<dbReference type="GO" id="GO:0043200">
    <property type="term" value="P:response to amino acid"/>
    <property type="evidence" value="ECO:0007669"/>
    <property type="project" value="TreeGrafter"/>
</dbReference>